<evidence type="ECO:0000313" key="3">
    <source>
        <dbReference type="EMBL" id="KAK5989855.1"/>
    </source>
</evidence>
<evidence type="ECO:0000256" key="1">
    <source>
        <dbReference type="SAM" id="MobiDB-lite"/>
    </source>
</evidence>
<evidence type="ECO:0000256" key="2">
    <source>
        <dbReference type="SAM" id="SignalP"/>
    </source>
</evidence>
<accession>A0ABR0SDL8</accession>
<feature type="signal peptide" evidence="2">
    <location>
        <begin position="1"/>
        <end position="26"/>
    </location>
</feature>
<feature type="chain" id="PRO_5047481962" description="Glycosyl transferase family 8 protein" evidence="2">
    <location>
        <begin position="27"/>
        <end position="450"/>
    </location>
</feature>
<protein>
    <recommendedName>
        <fullName evidence="5">Glycosyl transferase family 8 protein</fullName>
    </recommendedName>
</protein>
<gene>
    <name evidence="3" type="ORF">PT974_08117</name>
</gene>
<name>A0ABR0SDL8_9HYPO</name>
<reference evidence="3 4" key="1">
    <citation type="submission" date="2024-01" db="EMBL/GenBank/DDBJ databases">
        <title>Complete genome of Cladobotryum mycophilum ATHUM6906.</title>
        <authorList>
            <person name="Christinaki A.C."/>
            <person name="Myridakis A.I."/>
            <person name="Kouvelis V.N."/>
        </authorList>
    </citation>
    <scope>NUCLEOTIDE SEQUENCE [LARGE SCALE GENOMIC DNA]</scope>
    <source>
        <strain evidence="3 4">ATHUM6906</strain>
    </source>
</reference>
<evidence type="ECO:0008006" key="5">
    <source>
        <dbReference type="Google" id="ProtNLM"/>
    </source>
</evidence>
<dbReference type="Proteomes" id="UP001338125">
    <property type="component" value="Unassembled WGS sequence"/>
</dbReference>
<keyword evidence="4" id="KW-1185">Reference proteome</keyword>
<keyword evidence="2" id="KW-0732">Signal</keyword>
<evidence type="ECO:0000313" key="4">
    <source>
        <dbReference type="Proteomes" id="UP001338125"/>
    </source>
</evidence>
<proteinExistence type="predicted"/>
<organism evidence="3 4">
    <name type="scientific">Cladobotryum mycophilum</name>
    <dbReference type="NCBI Taxonomy" id="491253"/>
    <lineage>
        <taxon>Eukaryota</taxon>
        <taxon>Fungi</taxon>
        <taxon>Dikarya</taxon>
        <taxon>Ascomycota</taxon>
        <taxon>Pezizomycotina</taxon>
        <taxon>Sordariomycetes</taxon>
        <taxon>Hypocreomycetidae</taxon>
        <taxon>Hypocreales</taxon>
        <taxon>Hypocreaceae</taxon>
        <taxon>Cladobotryum</taxon>
    </lineage>
</organism>
<sequence length="450" mass="51718">MLPLRSRLSLAAVCTLFLFVVFLVHEASIPTKEYIKEIIHKEFKDSGNGGGEKGPPTVKYLPQPKWTPPPIKDPFPLLETASPPPVPAWNKPKKNIHKQYGIDFAPPLFIGFTRSWPILIQCVVSYITAGWPAEQIYVIENTGVQRSNVEGKLSLQNPFYLSHKALKKLGVNVVQAPVLMTFAQMQNYFTYLAQQNDWPYYFWSHMDVLVLSYEDGMDGQYPKANEEGYKSVYEMCLEALRLAVENDPHWANRFFAYDHLSLVNRAAYEEVGGWDPFISYYMNDCDMHSRLLMHNWTQKDAKAGIVTDVSTVLDDFRAFYRDPTVEPNFVDPNPPPPKAEQNEDESTTTTKQKRAPTNADLEYYDKLKKTADGMWHYKHGERGRNTWQLGQQGGQGEPYYYPARGLAEAMEVMTEAGRQVFRKKWGHYDCNLVPGTKLKAEDQWLVEQDY</sequence>
<comment type="caution">
    <text evidence="3">The sequence shown here is derived from an EMBL/GenBank/DDBJ whole genome shotgun (WGS) entry which is preliminary data.</text>
</comment>
<feature type="region of interest" description="Disordered" evidence="1">
    <location>
        <begin position="324"/>
        <end position="357"/>
    </location>
</feature>
<dbReference type="EMBL" id="JAVFKD010000014">
    <property type="protein sequence ID" value="KAK5989855.1"/>
    <property type="molecule type" value="Genomic_DNA"/>
</dbReference>